<evidence type="ECO:0000313" key="2">
    <source>
        <dbReference type="Proteomes" id="UP000886476"/>
    </source>
</evidence>
<reference evidence="1" key="1">
    <citation type="submission" date="2020-05" db="EMBL/GenBank/DDBJ databases">
        <title>Nod-independent and nitrogen-fixing Bradyrhizobium aeschynomene sp. nov. isolated from nodules of Aeschynomene indica.</title>
        <authorList>
            <person name="Zhang Z."/>
        </authorList>
    </citation>
    <scope>NUCLEOTIDE SEQUENCE</scope>
    <source>
        <strain evidence="1">83012</strain>
    </source>
</reference>
<sequence>MTAAACDISGLSAIADRFDHVLLDQWGTLHDGRTVFPAARDCVVKLRQAGKHILVLSNSGKRASPNAARLAQLGLPRAAYDGILTSGEVTWTGLRDRTRAPFTDCGDACFLITRGDDRSLVEGLNLALVQDTRDADFILLGGLDEDLAEPDLWREPLTRAAARQVPMICANPDLMMFGTTGLVPAPGTLARAYEWLGGAVSFVGKPHRPIFAAALEQLGQPDPHRVLMIGDSLDHDVAGARAVGLQTLLLADGVHRTTLAGAPDLAAATRKLAASPGRMPNWTMQQLCW</sequence>
<accession>A0ABX2CJA1</accession>
<gene>
    <name evidence="1" type="ORF">HL667_24895</name>
</gene>
<dbReference type="NCBIfam" id="TIGR01459">
    <property type="entry name" value="HAD-SF-IIA-hyp4"/>
    <property type="match status" value="1"/>
</dbReference>
<dbReference type="Pfam" id="PF13242">
    <property type="entry name" value="Hydrolase_like"/>
    <property type="match status" value="1"/>
</dbReference>
<dbReference type="NCBIfam" id="TIGR01549">
    <property type="entry name" value="HAD-SF-IA-v1"/>
    <property type="match status" value="1"/>
</dbReference>
<comment type="caution">
    <text evidence="1">The sequence shown here is derived from an EMBL/GenBank/DDBJ whole genome shotgun (WGS) entry which is preliminary data.</text>
</comment>
<dbReference type="PANTHER" id="PTHR19288:SF90">
    <property type="entry name" value="OS08G0542600 PROTEIN"/>
    <property type="match status" value="1"/>
</dbReference>
<dbReference type="InterPro" id="IPR036412">
    <property type="entry name" value="HAD-like_sf"/>
</dbReference>
<dbReference type="Gene3D" id="3.40.50.1000">
    <property type="entry name" value="HAD superfamily/HAD-like"/>
    <property type="match status" value="2"/>
</dbReference>
<keyword evidence="2" id="KW-1185">Reference proteome</keyword>
<dbReference type="InterPro" id="IPR006356">
    <property type="entry name" value="HAD-SF_hydro_IIA_hyp3"/>
</dbReference>
<proteinExistence type="predicted"/>
<name>A0ABX2CJA1_9BRAD</name>
<evidence type="ECO:0000313" key="1">
    <source>
        <dbReference type="EMBL" id="NPU68261.1"/>
    </source>
</evidence>
<organism evidence="1 2">
    <name type="scientific">Bradyrhizobium aeschynomenes</name>
    <dbReference type="NCBI Taxonomy" id="2734909"/>
    <lineage>
        <taxon>Bacteria</taxon>
        <taxon>Pseudomonadati</taxon>
        <taxon>Pseudomonadota</taxon>
        <taxon>Alphaproteobacteria</taxon>
        <taxon>Hyphomicrobiales</taxon>
        <taxon>Nitrobacteraceae</taxon>
        <taxon>Bradyrhizobium</taxon>
    </lineage>
</organism>
<dbReference type="InterPro" id="IPR006439">
    <property type="entry name" value="HAD-SF_hydro_IA"/>
</dbReference>
<protein>
    <submittedName>
        <fullName evidence="1">TIGR01459 family HAD-type hydrolase</fullName>
    </submittedName>
</protein>
<dbReference type="EMBL" id="JABFDN010000010">
    <property type="protein sequence ID" value="NPU68261.1"/>
    <property type="molecule type" value="Genomic_DNA"/>
</dbReference>
<dbReference type="InterPro" id="IPR023214">
    <property type="entry name" value="HAD_sf"/>
</dbReference>
<dbReference type="NCBIfam" id="TIGR01460">
    <property type="entry name" value="HAD-SF-IIA"/>
    <property type="match status" value="1"/>
</dbReference>
<dbReference type="RefSeq" id="WP_172113336.1">
    <property type="nucleotide sequence ID" value="NZ_JABFDN010000010.1"/>
</dbReference>
<dbReference type="GO" id="GO:0016787">
    <property type="term" value="F:hydrolase activity"/>
    <property type="evidence" value="ECO:0007669"/>
    <property type="project" value="UniProtKB-KW"/>
</dbReference>
<dbReference type="SUPFAM" id="SSF56784">
    <property type="entry name" value="HAD-like"/>
    <property type="match status" value="1"/>
</dbReference>
<dbReference type="PANTHER" id="PTHR19288">
    <property type="entry name" value="4-NITROPHENYLPHOSPHATASE-RELATED"/>
    <property type="match status" value="1"/>
</dbReference>
<dbReference type="InterPro" id="IPR006357">
    <property type="entry name" value="HAD-SF_hydro_IIA"/>
</dbReference>
<keyword evidence="1" id="KW-0378">Hydrolase</keyword>
<dbReference type="Proteomes" id="UP000886476">
    <property type="component" value="Unassembled WGS sequence"/>
</dbReference>
<dbReference type="Pfam" id="PF13344">
    <property type="entry name" value="Hydrolase_6"/>
    <property type="match status" value="1"/>
</dbReference>